<dbReference type="Proteomes" id="UP000321595">
    <property type="component" value="Chromosome"/>
</dbReference>
<evidence type="ECO:0000256" key="11">
    <source>
        <dbReference type="ARBA" id="ARBA00061444"/>
    </source>
</evidence>
<evidence type="ECO:0000256" key="7">
    <source>
        <dbReference type="ARBA" id="ARBA00022840"/>
    </source>
</evidence>
<feature type="domain" description="Ribose-phosphate pyrophosphokinase N-terminal" evidence="13">
    <location>
        <begin position="4"/>
        <end position="120"/>
    </location>
</feature>
<dbReference type="Pfam" id="PF13793">
    <property type="entry name" value="Pribosyltran_N"/>
    <property type="match status" value="1"/>
</dbReference>
<keyword evidence="5 12" id="KW-0547">Nucleotide-binding</keyword>
<dbReference type="InterPro" id="IPR037515">
    <property type="entry name" value="Rib-P_diPkinase_bac"/>
</dbReference>
<dbReference type="OrthoDB" id="9777067at2"/>
<feature type="binding site" evidence="12">
    <location>
        <begin position="37"/>
        <end position="39"/>
    </location>
    <ligand>
        <name>ATP</name>
        <dbReference type="ChEBI" id="CHEBI:30616"/>
    </ligand>
</feature>
<evidence type="ECO:0000256" key="4">
    <source>
        <dbReference type="ARBA" id="ARBA00022727"/>
    </source>
</evidence>
<dbReference type="AlphaFoldDB" id="A0A5B8XN08"/>
<proteinExistence type="inferred from homology"/>
<evidence type="ECO:0000256" key="3">
    <source>
        <dbReference type="ARBA" id="ARBA00022723"/>
    </source>
</evidence>
<evidence type="ECO:0000256" key="12">
    <source>
        <dbReference type="HAMAP-Rule" id="MF_00583"/>
    </source>
</evidence>
<comment type="catalytic activity">
    <reaction evidence="9 12">
        <text>D-ribose 5-phosphate + ATP = 5-phospho-alpha-D-ribose 1-diphosphate + AMP + H(+)</text>
        <dbReference type="Rhea" id="RHEA:15609"/>
        <dbReference type="ChEBI" id="CHEBI:15378"/>
        <dbReference type="ChEBI" id="CHEBI:30616"/>
        <dbReference type="ChEBI" id="CHEBI:58017"/>
        <dbReference type="ChEBI" id="CHEBI:78346"/>
        <dbReference type="ChEBI" id="CHEBI:456215"/>
        <dbReference type="EC" id="2.7.6.1"/>
    </reaction>
</comment>
<evidence type="ECO:0000256" key="8">
    <source>
        <dbReference type="ARBA" id="ARBA00022842"/>
    </source>
</evidence>
<evidence type="ECO:0000256" key="2">
    <source>
        <dbReference type="ARBA" id="ARBA00022679"/>
    </source>
</evidence>
<dbReference type="GO" id="GO:0006164">
    <property type="term" value="P:purine nucleotide biosynthetic process"/>
    <property type="evidence" value="ECO:0007669"/>
    <property type="project" value="TreeGrafter"/>
</dbReference>
<keyword evidence="2 12" id="KW-0808">Transferase</keyword>
<dbReference type="PANTHER" id="PTHR10210">
    <property type="entry name" value="RIBOSE-PHOSPHATE DIPHOSPHOKINASE FAMILY MEMBER"/>
    <property type="match status" value="1"/>
</dbReference>
<evidence type="ECO:0000256" key="1">
    <source>
        <dbReference type="ARBA" id="ARBA00004996"/>
    </source>
</evidence>
<dbReference type="GO" id="GO:0000287">
    <property type="term" value="F:magnesium ion binding"/>
    <property type="evidence" value="ECO:0007669"/>
    <property type="project" value="UniProtKB-UniRule"/>
</dbReference>
<dbReference type="Pfam" id="PF14572">
    <property type="entry name" value="Pribosyl_synth"/>
    <property type="match status" value="1"/>
</dbReference>
<dbReference type="GO" id="GO:0005737">
    <property type="term" value="C:cytoplasm"/>
    <property type="evidence" value="ECO:0007669"/>
    <property type="project" value="UniProtKB-SubCell"/>
</dbReference>
<keyword evidence="6 12" id="KW-0418">Kinase</keyword>
<dbReference type="GO" id="GO:0004749">
    <property type="term" value="F:ribose phosphate diphosphokinase activity"/>
    <property type="evidence" value="ECO:0007669"/>
    <property type="project" value="UniProtKB-UniRule"/>
</dbReference>
<keyword evidence="7 12" id="KW-0067">ATP-binding</keyword>
<dbReference type="InterPro" id="IPR029057">
    <property type="entry name" value="PRTase-like"/>
</dbReference>
<dbReference type="PROSITE" id="PS00114">
    <property type="entry name" value="PRPP_SYNTHASE"/>
    <property type="match status" value="1"/>
</dbReference>
<evidence type="ECO:0000256" key="10">
    <source>
        <dbReference type="ARBA" id="ARBA00054914"/>
    </source>
</evidence>
<dbReference type="RefSeq" id="WP_146958695.1">
    <property type="nucleotide sequence ID" value="NZ_CP042467.1"/>
</dbReference>
<feature type="binding site" evidence="12">
    <location>
        <position position="130"/>
    </location>
    <ligand>
        <name>Mg(2+)</name>
        <dbReference type="ChEBI" id="CHEBI:18420"/>
    </ligand>
</feature>
<evidence type="ECO:0000256" key="5">
    <source>
        <dbReference type="ARBA" id="ARBA00022741"/>
    </source>
</evidence>
<dbReference type="NCBIfam" id="NF002320">
    <property type="entry name" value="PRK01259.1"/>
    <property type="match status" value="1"/>
</dbReference>
<dbReference type="EMBL" id="CP042467">
    <property type="protein sequence ID" value="QED27010.1"/>
    <property type="molecule type" value="Genomic_DNA"/>
</dbReference>
<evidence type="ECO:0000313" key="15">
    <source>
        <dbReference type="Proteomes" id="UP000321595"/>
    </source>
</evidence>
<protein>
    <recommendedName>
        <fullName evidence="12">Ribose-phosphate pyrophosphokinase</fullName>
        <shortName evidence="12">RPPK</shortName>
        <ecNumber evidence="12">2.7.6.1</ecNumber>
    </recommendedName>
    <alternativeName>
        <fullName evidence="12">5-phospho-D-ribosyl alpha-1-diphosphate synthase</fullName>
    </alternativeName>
    <alternativeName>
        <fullName evidence="12">Phosphoribosyl diphosphate synthase</fullName>
    </alternativeName>
    <alternativeName>
        <fullName evidence="12">Phosphoribosyl pyrophosphate synthase</fullName>
        <shortName evidence="12">P-Rib-PP synthase</shortName>
        <shortName evidence="12">PRPP synthase</shortName>
        <shortName evidence="12">PRPPase</shortName>
    </alternativeName>
</protein>
<dbReference type="SMART" id="SM01400">
    <property type="entry name" value="Pribosyltran_N"/>
    <property type="match status" value="1"/>
</dbReference>
<name>A0A5B8XN08_9DELT</name>
<dbReference type="GO" id="GO:0002189">
    <property type="term" value="C:ribose phosphate diphosphokinase complex"/>
    <property type="evidence" value="ECO:0007669"/>
    <property type="project" value="TreeGrafter"/>
</dbReference>
<comment type="pathway">
    <text evidence="1 12">Metabolic intermediate biosynthesis; 5-phospho-alpha-D-ribose 1-diphosphate biosynthesis; 5-phospho-alpha-D-ribose 1-diphosphate from D-ribose 5-phosphate (route I): step 1/1.</text>
</comment>
<dbReference type="GO" id="GO:0005524">
    <property type="term" value="F:ATP binding"/>
    <property type="evidence" value="ECO:0007669"/>
    <property type="project" value="UniProtKB-KW"/>
</dbReference>
<sequence length="318" mass="34312">MSDMMLFAGNSNPALSSAIASYLGLNMSDAMVGRFADGEIQVEIQTSVRHRQTYLIQTLSWPVNDNLMELLVMGDALRRASADEITAVIPYFGYARQDRQAKPRTPITAKLIADLIQAAGFSRVITMDLHASQIQGFFTKPVDNIYASPVLIHSLRSLEIPSDKLVFVSPDAGGVERARHYSNVFRCPLAIVDKRRSAPGVAHAMHLIGDVKDKHAIIVDDMIDTAGTLTQAAAAVLEHGASEVYAAASHPVLSGPAIERISNSVLKRVFVTDSIPLSEAARGCEKIQICSVGDLFGEAIRRVHGGDSVSSLFKLSNG</sequence>
<feature type="binding site" evidence="12">
    <location>
        <position position="171"/>
    </location>
    <ligand>
        <name>Mg(2+)</name>
        <dbReference type="ChEBI" id="CHEBI:18420"/>
    </ligand>
</feature>
<evidence type="ECO:0000259" key="13">
    <source>
        <dbReference type="Pfam" id="PF13793"/>
    </source>
</evidence>
<dbReference type="InterPro" id="IPR029099">
    <property type="entry name" value="Pribosyltran_N"/>
</dbReference>
<keyword evidence="4 12" id="KW-0545">Nucleotide biosynthesis</keyword>
<accession>A0A5B8XN08</accession>
<dbReference type="InterPro" id="IPR005946">
    <property type="entry name" value="Rib-P_diPkinase"/>
</dbReference>
<comment type="subunit">
    <text evidence="12">Homohexamer.</text>
</comment>
<dbReference type="GO" id="GO:0016301">
    <property type="term" value="F:kinase activity"/>
    <property type="evidence" value="ECO:0007669"/>
    <property type="project" value="UniProtKB-KW"/>
</dbReference>
<keyword evidence="15" id="KW-1185">Reference proteome</keyword>
<organism evidence="14 15">
    <name type="scientific">Microvenator marinus</name>
    <dbReference type="NCBI Taxonomy" id="2600177"/>
    <lineage>
        <taxon>Bacteria</taxon>
        <taxon>Deltaproteobacteria</taxon>
        <taxon>Bradymonadales</taxon>
        <taxon>Microvenatoraceae</taxon>
        <taxon>Microvenator</taxon>
    </lineage>
</organism>
<feature type="binding site" evidence="12">
    <location>
        <begin position="96"/>
        <end position="97"/>
    </location>
    <ligand>
        <name>ATP</name>
        <dbReference type="ChEBI" id="CHEBI:30616"/>
    </ligand>
</feature>
<evidence type="ECO:0000313" key="14">
    <source>
        <dbReference type="EMBL" id="QED27010.1"/>
    </source>
</evidence>
<dbReference type="CDD" id="cd06223">
    <property type="entry name" value="PRTases_typeI"/>
    <property type="match status" value="1"/>
</dbReference>
<feature type="binding site" evidence="12">
    <location>
        <position position="196"/>
    </location>
    <ligand>
        <name>D-ribose 5-phosphate</name>
        <dbReference type="ChEBI" id="CHEBI:78346"/>
    </ligand>
</feature>
<comment type="subcellular location">
    <subcellularLocation>
        <location evidence="12">Cytoplasm</location>
    </subcellularLocation>
</comment>
<dbReference type="Gene3D" id="3.40.50.2020">
    <property type="match status" value="2"/>
</dbReference>
<dbReference type="NCBIfam" id="TIGR01251">
    <property type="entry name" value="ribP_PPkin"/>
    <property type="match status" value="1"/>
</dbReference>
<dbReference type="SUPFAM" id="SSF53271">
    <property type="entry name" value="PRTase-like"/>
    <property type="match status" value="1"/>
</dbReference>
<comment type="cofactor">
    <cofactor evidence="12">
        <name>Mg(2+)</name>
        <dbReference type="ChEBI" id="CHEBI:18420"/>
    </cofactor>
    <text evidence="12">Binds 2 Mg(2+) ions per subunit.</text>
</comment>
<dbReference type="KEGG" id="bbae:FRD01_07090"/>
<comment type="function">
    <text evidence="10 12">Involved in the biosynthesis of the central metabolite phospho-alpha-D-ribosyl-1-pyrophosphate (PRPP) via the transfer of pyrophosphoryl group from ATP to 1-hydroxyl of ribose-5-phosphate (Rib-5-P).</text>
</comment>
<evidence type="ECO:0000256" key="9">
    <source>
        <dbReference type="ARBA" id="ARBA00049535"/>
    </source>
</evidence>
<comment type="similarity">
    <text evidence="11 12">Belongs to the ribose-phosphate pyrophosphokinase family. Class I subfamily.</text>
</comment>
<dbReference type="InterPro" id="IPR000842">
    <property type="entry name" value="PRib_PP_synth_CS"/>
</dbReference>
<dbReference type="PANTHER" id="PTHR10210:SF41">
    <property type="entry name" value="RIBOSE-PHOSPHATE PYROPHOSPHOKINASE 1, CHLOROPLASTIC"/>
    <property type="match status" value="1"/>
</dbReference>
<dbReference type="HAMAP" id="MF_00583_B">
    <property type="entry name" value="RibP_PPkinase_B"/>
    <property type="match status" value="1"/>
</dbReference>
<dbReference type="EC" id="2.7.6.1" evidence="12"/>
<dbReference type="FunFam" id="3.40.50.2020:FF:000001">
    <property type="entry name" value="Ribose-phosphate pyrophosphokinase"/>
    <property type="match status" value="1"/>
</dbReference>
<reference evidence="14 15" key="1">
    <citation type="submission" date="2019-08" db="EMBL/GenBank/DDBJ databases">
        <authorList>
            <person name="Liang Q."/>
        </authorList>
    </citation>
    <scope>NUCLEOTIDE SEQUENCE [LARGE SCALE GENOMIC DNA]</scope>
    <source>
        <strain evidence="14 15">V1718</strain>
    </source>
</reference>
<dbReference type="GO" id="GO:0006015">
    <property type="term" value="P:5-phosphoribose 1-diphosphate biosynthetic process"/>
    <property type="evidence" value="ECO:0007669"/>
    <property type="project" value="UniProtKB-UniRule"/>
</dbReference>
<dbReference type="GO" id="GO:0009156">
    <property type="term" value="P:ribonucleoside monophosphate biosynthetic process"/>
    <property type="evidence" value="ECO:0007669"/>
    <property type="project" value="InterPro"/>
</dbReference>
<evidence type="ECO:0000256" key="6">
    <source>
        <dbReference type="ARBA" id="ARBA00022777"/>
    </source>
</evidence>
<feature type="active site" evidence="12">
    <location>
        <position position="194"/>
    </location>
</feature>
<feature type="binding site" evidence="12">
    <location>
        <begin position="224"/>
        <end position="228"/>
    </location>
    <ligand>
        <name>D-ribose 5-phosphate</name>
        <dbReference type="ChEBI" id="CHEBI:78346"/>
    </ligand>
</feature>
<dbReference type="InterPro" id="IPR000836">
    <property type="entry name" value="PRTase_dom"/>
</dbReference>
<dbReference type="UniPathway" id="UPA00087">
    <property type="reaction ID" value="UER00172"/>
</dbReference>
<keyword evidence="3 12" id="KW-0479">Metal-binding</keyword>
<keyword evidence="12" id="KW-0963">Cytoplasm</keyword>
<gene>
    <name evidence="12" type="primary">prs</name>
    <name evidence="14" type="ORF">FRD01_07090</name>
</gene>
<keyword evidence="8 12" id="KW-0460">Magnesium</keyword>
<feature type="binding site" evidence="12">
    <location>
        <position position="220"/>
    </location>
    <ligand>
        <name>D-ribose 5-phosphate</name>
        <dbReference type="ChEBI" id="CHEBI:78346"/>
    </ligand>
</feature>